<reference evidence="1" key="1">
    <citation type="submission" date="2023-06" db="EMBL/GenBank/DDBJ databases">
        <title>Two Chryseobacterium gambrini strains from China.</title>
        <authorList>
            <person name="Zeng J."/>
            <person name="Wu Y."/>
        </authorList>
    </citation>
    <scope>NUCLEOTIDE SEQUENCE</scope>
    <source>
        <strain evidence="1">SQ219</strain>
    </source>
</reference>
<organism evidence="1 2">
    <name type="scientific">Chryseobacterium gambrini</name>
    <dbReference type="NCBI Taxonomy" id="373672"/>
    <lineage>
        <taxon>Bacteria</taxon>
        <taxon>Pseudomonadati</taxon>
        <taxon>Bacteroidota</taxon>
        <taxon>Flavobacteriia</taxon>
        <taxon>Flavobacteriales</taxon>
        <taxon>Weeksellaceae</taxon>
        <taxon>Chryseobacterium group</taxon>
        <taxon>Chryseobacterium</taxon>
    </lineage>
</organism>
<dbReference type="InterPro" id="IPR014710">
    <property type="entry name" value="RmlC-like_jellyroll"/>
</dbReference>
<dbReference type="Gene3D" id="2.60.120.10">
    <property type="entry name" value="Jelly Rolls"/>
    <property type="match status" value="1"/>
</dbReference>
<evidence type="ECO:0000313" key="1">
    <source>
        <dbReference type="EMBL" id="MDN4014809.1"/>
    </source>
</evidence>
<dbReference type="Proteomes" id="UP001225933">
    <property type="component" value="Unassembled WGS sequence"/>
</dbReference>
<name>A0AAJ1VPB2_9FLAO</name>
<evidence type="ECO:0000313" key="2">
    <source>
        <dbReference type="Proteomes" id="UP001225933"/>
    </source>
</evidence>
<protein>
    <recommendedName>
        <fullName evidence="3">Cupin domain-containing protein</fullName>
    </recommendedName>
</protein>
<comment type="caution">
    <text evidence="1">The sequence shown here is derived from an EMBL/GenBank/DDBJ whole genome shotgun (WGS) entry which is preliminary data.</text>
</comment>
<dbReference type="EMBL" id="JAUHGV010000037">
    <property type="protein sequence ID" value="MDN4014809.1"/>
    <property type="molecule type" value="Genomic_DNA"/>
</dbReference>
<evidence type="ECO:0008006" key="3">
    <source>
        <dbReference type="Google" id="ProtNLM"/>
    </source>
</evidence>
<gene>
    <name evidence="1" type="ORF">QX233_20250</name>
</gene>
<dbReference type="RefSeq" id="WP_214590229.1">
    <property type="nucleotide sequence ID" value="NZ_JAUHGV010000037.1"/>
</dbReference>
<dbReference type="InterPro" id="IPR011051">
    <property type="entry name" value="RmlC_Cupin_sf"/>
</dbReference>
<proteinExistence type="predicted"/>
<accession>A0AAJ1VPB2</accession>
<dbReference type="SUPFAM" id="SSF51182">
    <property type="entry name" value="RmlC-like cupins"/>
    <property type="match status" value="1"/>
</dbReference>
<sequence length="95" mass="10593">MNLKKLHEDSSGVQAKTIFSASEGKVISLQILKNNRLKEHITKVPAMLLCISGEAVYEDENNTKISLVSGDFTEIKPDVKHWVDGIENCNLLLIK</sequence>
<dbReference type="AlphaFoldDB" id="A0AAJ1VPB2"/>